<protein>
    <submittedName>
        <fullName evidence="1">Uncharacterized protein</fullName>
    </submittedName>
</protein>
<dbReference type="Proteomes" id="UP000011138">
    <property type="component" value="Segment"/>
</dbReference>
<dbReference type="OrthoDB" id="33675at10239"/>
<dbReference type="KEGG" id="vg:14477215"/>
<keyword evidence="2" id="KW-1185">Reference proteome</keyword>
<sequence>MSRGYWVGRSFYYGYKCDGCGRKSYQLKDGWKQTRWPTPDAPGFSDAPVDLCPNCDEPDPEFIEEISTIGTIK</sequence>
<name>L7TK36_9CAUD</name>
<evidence type="ECO:0000313" key="1">
    <source>
        <dbReference type="EMBL" id="AGC34345.1"/>
    </source>
</evidence>
<dbReference type="RefSeq" id="YP_007379156.1">
    <property type="nucleotide sequence ID" value="NC_020159.1"/>
</dbReference>
<dbReference type="EMBL" id="KC117376">
    <property type="protein sequence ID" value="AGC34345.1"/>
    <property type="molecule type" value="Genomic_DNA"/>
</dbReference>
<proteinExistence type="predicted"/>
<reference evidence="1 2" key="1">
    <citation type="journal article" date="2013" name="J. Virol.">
        <title>Insights into head-tailed viruses infecting extremely halophilic archaea.</title>
        <authorList>
            <person name="Pietila M.K."/>
            <person name="Laurinmaki P."/>
            <person name="Russell D.A."/>
            <person name="Ko C.C."/>
            <person name="Jacobs-Sera D."/>
            <person name="Butcher S.J."/>
            <person name="Bamford D.H."/>
            <person name="Hendrix R.W."/>
        </authorList>
    </citation>
    <scope>NUCLEOTIDE SEQUENCE [LARGE SCALE GENOMIC DNA]</scope>
</reference>
<dbReference type="GeneID" id="14477215"/>
<gene>
    <name evidence="1" type="primary">78</name>
    <name evidence="1" type="ORF">HSTV2_78</name>
</gene>
<evidence type="ECO:0000313" key="2">
    <source>
        <dbReference type="Proteomes" id="UP000011138"/>
    </source>
</evidence>
<accession>L7TK36</accession>
<organism evidence="1 2">
    <name type="scientific">Halorubrum sodomense tailed virus 2</name>
    <dbReference type="NCBI Taxonomy" id="1262527"/>
    <lineage>
        <taxon>Viruses</taxon>
        <taxon>Duplodnaviria</taxon>
        <taxon>Heunggongvirae</taxon>
        <taxon>Uroviricota</taxon>
        <taxon>Caudoviricetes</taxon>
        <taxon>Thumleimavirales</taxon>
        <taxon>Hafunaviridae</taxon>
        <taxon>Mincapvirus</taxon>
        <taxon>Mincapvirus eilatense</taxon>
        <taxon>Mincapvirus HSTV2</taxon>
    </lineage>
</organism>